<dbReference type="GO" id="GO:0003677">
    <property type="term" value="F:DNA binding"/>
    <property type="evidence" value="ECO:0007669"/>
    <property type="project" value="InterPro"/>
</dbReference>
<dbReference type="PANTHER" id="PTHR13946">
    <property type="entry name" value="DNA-DIRECTED RNA POLYMERASE I,II,III"/>
    <property type="match status" value="1"/>
</dbReference>
<accession>J7G7P6</accession>
<keyword evidence="3" id="KW-0804">Transcription</keyword>
<comment type="similarity">
    <text evidence="5">Belongs to the archaeal Rpo11/eukaryotic RPB11/RPC19 RNA polymerase subunit family.</text>
</comment>
<dbReference type="CDD" id="cd06926">
    <property type="entry name" value="RNAP_II_RPB11"/>
    <property type="match status" value="1"/>
</dbReference>
<reference evidence="7 8" key="1">
    <citation type="journal article" date="2012" name="Genome Biol. Evol.">
        <title>Nucleomorph genome sequence of the cryptophyte alga Chroomonas mesostigmatica CCMP1168 reveals lineage-specific gene loss and genome complexity.</title>
        <authorList>
            <person name="Moore C.E."/>
            <person name="Curtis B."/>
            <person name="Mills T."/>
            <person name="Tanifuji G."/>
            <person name="Archibald J.M."/>
        </authorList>
    </citation>
    <scope>NUCLEOTIDE SEQUENCE [LARGE SCALE GENOMIC DNA]</scope>
    <source>
        <strain evidence="7 8">CCMP1168</strain>
    </source>
</reference>
<name>J7G7P6_9CRYP</name>
<dbReference type="Proteomes" id="UP000243348">
    <property type="component" value="Nucleomorph 1"/>
</dbReference>
<feature type="domain" description="DNA-directed RNA polymerase RBP11-like dimerisation" evidence="6">
    <location>
        <begin position="34"/>
        <end position="104"/>
    </location>
</feature>
<evidence type="ECO:0000313" key="7">
    <source>
        <dbReference type="EMBL" id="AFP65318.1"/>
    </source>
</evidence>
<keyword evidence="4" id="KW-0539">Nucleus</keyword>
<keyword evidence="2" id="KW-0240">DNA-directed RNA polymerase</keyword>
<evidence type="ECO:0000256" key="3">
    <source>
        <dbReference type="ARBA" id="ARBA00023163"/>
    </source>
</evidence>
<dbReference type="GO" id="GO:0003899">
    <property type="term" value="F:DNA-directed RNA polymerase activity"/>
    <property type="evidence" value="ECO:0007669"/>
    <property type="project" value="InterPro"/>
</dbReference>
<protein>
    <submittedName>
        <fullName evidence="7">Ring-box protein 11</fullName>
    </submittedName>
</protein>
<dbReference type="EMBL" id="CP003680">
    <property type="protein sequence ID" value="AFP65318.1"/>
    <property type="molecule type" value="Genomic_DNA"/>
</dbReference>
<dbReference type="GO" id="GO:0006366">
    <property type="term" value="P:transcription by RNA polymerase II"/>
    <property type="evidence" value="ECO:0007669"/>
    <property type="project" value="InterPro"/>
</dbReference>
<dbReference type="InterPro" id="IPR009025">
    <property type="entry name" value="RBP11-like_dimer"/>
</dbReference>
<dbReference type="InterPro" id="IPR036603">
    <property type="entry name" value="RBP11-like"/>
</dbReference>
<geneLocation type="nucleomorph" evidence="7"/>
<evidence type="ECO:0000256" key="4">
    <source>
        <dbReference type="ARBA" id="ARBA00023242"/>
    </source>
</evidence>
<dbReference type="AlphaFoldDB" id="J7G7P6"/>
<evidence type="ECO:0000256" key="2">
    <source>
        <dbReference type="ARBA" id="ARBA00022478"/>
    </source>
</evidence>
<dbReference type="GO" id="GO:0005665">
    <property type="term" value="C:RNA polymerase II, core complex"/>
    <property type="evidence" value="ECO:0007669"/>
    <property type="project" value="InterPro"/>
</dbReference>
<gene>
    <name evidence="7" type="primary">rpb11</name>
    <name evidence="7" type="ORF">CMESO_125</name>
</gene>
<dbReference type="PANTHER" id="PTHR13946:SF16">
    <property type="entry name" value="DNA-DIRECTED RNA POLYMERASE II SUBUNIT RPB11"/>
    <property type="match status" value="1"/>
</dbReference>
<dbReference type="GO" id="GO:0046983">
    <property type="term" value="F:protein dimerization activity"/>
    <property type="evidence" value="ECO:0007669"/>
    <property type="project" value="InterPro"/>
</dbReference>
<keyword evidence="7" id="KW-0542">Nucleomorph</keyword>
<dbReference type="Gene3D" id="3.30.1360.10">
    <property type="entry name" value="RNA polymerase, RBP11-like subunit"/>
    <property type="match status" value="1"/>
</dbReference>
<dbReference type="PROSITE" id="PS01154">
    <property type="entry name" value="RNA_POL_L_13KD"/>
    <property type="match status" value="1"/>
</dbReference>
<comment type="subcellular location">
    <subcellularLocation>
        <location evidence="1">Nucleus</location>
    </subcellularLocation>
</comment>
<organism evidence="7 8">
    <name type="scientific">Chroomonas mesostigmatica CCMP1168</name>
    <dbReference type="NCBI Taxonomy" id="1195612"/>
    <lineage>
        <taxon>Eukaryota</taxon>
        <taxon>Cryptophyceae</taxon>
        <taxon>Pyrenomonadales</taxon>
        <taxon>Chroomonadaceae</taxon>
        <taxon>Chroomonas</taxon>
    </lineage>
</organism>
<sequence length="112" mass="12949">MSNTPNPLDAITVPASLKKINYYKDEKKLNCGYIKIEREDHTLGNIIHKNILKNKFVVFSGYKKTHPLEYFILFKIITDGNISPLTAFENVLQDIYIQLSQLETETKMEIIS</sequence>
<proteinExistence type="inferred from homology"/>
<evidence type="ECO:0000259" key="6">
    <source>
        <dbReference type="Pfam" id="PF13656"/>
    </source>
</evidence>
<dbReference type="HAMAP" id="MF_00261">
    <property type="entry name" value="RNApol_arch_Rpo11"/>
    <property type="match status" value="1"/>
</dbReference>
<dbReference type="Pfam" id="PF13656">
    <property type="entry name" value="RNA_pol_L_2"/>
    <property type="match status" value="1"/>
</dbReference>
<dbReference type="InterPro" id="IPR008193">
    <property type="entry name" value="RNA_pol_Rpb11_13-16kDa_CS"/>
</dbReference>
<evidence type="ECO:0000313" key="8">
    <source>
        <dbReference type="Proteomes" id="UP000243348"/>
    </source>
</evidence>
<evidence type="ECO:0000256" key="5">
    <source>
        <dbReference type="ARBA" id="ARBA00025751"/>
    </source>
</evidence>
<dbReference type="InterPro" id="IPR037685">
    <property type="entry name" value="RBP11"/>
</dbReference>
<dbReference type="SUPFAM" id="SSF55257">
    <property type="entry name" value="RBP11-like subunits of RNA polymerase"/>
    <property type="match status" value="1"/>
</dbReference>
<dbReference type="InterPro" id="IPR022905">
    <property type="entry name" value="Rpo11-like"/>
</dbReference>
<evidence type="ECO:0000256" key="1">
    <source>
        <dbReference type="ARBA" id="ARBA00004123"/>
    </source>
</evidence>